<dbReference type="OrthoDB" id="9761809at2"/>
<dbReference type="AlphaFoldDB" id="A0A3M7TVS2"/>
<feature type="domain" description="Peptidase M24" evidence="1">
    <location>
        <begin position="164"/>
        <end position="373"/>
    </location>
</feature>
<dbReference type="InterPro" id="IPR000994">
    <property type="entry name" value="Pept_M24"/>
</dbReference>
<dbReference type="CDD" id="cd01066">
    <property type="entry name" value="APP_MetAP"/>
    <property type="match status" value="1"/>
</dbReference>
<evidence type="ECO:0000259" key="2">
    <source>
        <dbReference type="Pfam" id="PF01321"/>
    </source>
</evidence>
<dbReference type="PANTHER" id="PTHR46112:SF2">
    <property type="entry name" value="XAA-PRO AMINOPEPTIDASE P-RELATED"/>
    <property type="match status" value="1"/>
</dbReference>
<dbReference type="InterPro" id="IPR050659">
    <property type="entry name" value="Peptidase_M24B"/>
</dbReference>
<reference evidence="3 4" key="1">
    <citation type="submission" date="2018-10" db="EMBL/GenBank/DDBJ databases">
        <title>Bacillus Keqinensis sp. nov., a moderately halophilic bacterium isolated from a saline-alkaline lake.</title>
        <authorList>
            <person name="Wang H."/>
        </authorList>
    </citation>
    <scope>NUCLEOTIDE SEQUENCE [LARGE SCALE GENOMIC DNA]</scope>
    <source>
        <strain evidence="3 4">KQ-3</strain>
    </source>
</reference>
<dbReference type="Pfam" id="PF00557">
    <property type="entry name" value="Peptidase_M24"/>
    <property type="match status" value="1"/>
</dbReference>
<dbReference type="InterPro" id="IPR000587">
    <property type="entry name" value="Creatinase_N"/>
</dbReference>
<dbReference type="Pfam" id="PF01321">
    <property type="entry name" value="Creatinase_N"/>
    <property type="match status" value="1"/>
</dbReference>
<dbReference type="EMBL" id="RHIB01000001">
    <property type="protein sequence ID" value="RNA69359.1"/>
    <property type="molecule type" value="Genomic_DNA"/>
</dbReference>
<dbReference type="SUPFAM" id="SSF55920">
    <property type="entry name" value="Creatinase/aminopeptidase"/>
    <property type="match status" value="1"/>
</dbReference>
<keyword evidence="4" id="KW-1185">Reference proteome</keyword>
<name>A0A3M7TVS2_9BACI</name>
<dbReference type="Gene3D" id="3.40.350.10">
    <property type="entry name" value="Creatinase/prolidase N-terminal domain"/>
    <property type="match status" value="1"/>
</dbReference>
<sequence>MLPFDVSEYQGRIKQTRTLMEKEGIDLLLITDPANMNYLSGYDAWSFYVHQMLIIDIHDSQPVWVGRFMDAPAAKVTTWMHEANIIGYPDIYVHSDLLHPMAFIAEVLRKRGNQASRIGVEMDHYYFSAKAFEELKKALPDARFQSADLLVNRVRMVKSDQELEYMKKAGKLAELAMFNGVQTIRTGNRECDAAAMIYYHMIAGTKEWGGDYPAIVPLLPTGENTSIPHLTWTDRKFQEGEAVIVELAGCCKRYHVPLARTIAIGPPSQDLLRISSIATEGINRVLDEIKPGMTCGDVEAVWRMSLQKHGIAKESRLGYSVGLNYPPDWGEHTASIRKGDQTVLQPNMTFHIIPGLWFERSGVEISETIRVTETGCETLANYSRELIINSPYVIEEHGEIS</sequence>
<dbReference type="Proteomes" id="UP000278746">
    <property type="component" value="Unassembled WGS sequence"/>
</dbReference>
<dbReference type="RefSeq" id="WP_122896880.1">
    <property type="nucleotide sequence ID" value="NZ_RHIB01000001.1"/>
</dbReference>
<protein>
    <submittedName>
        <fullName evidence="3">M24 family metallopeptidase</fullName>
    </submittedName>
</protein>
<feature type="domain" description="Creatinase N-terminal" evidence="2">
    <location>
        <begin position="12"/>
        <end position="157"/>
    </location>
</feature>
<accession>A0A3M7TVS2</accession>
<dbReference type="Gene3D" id="3.90.230.10">
    <property type="entry name" value="Creatinase/methionine aminopeptidase superfamily"/>
    <property type="match status" value="1"/>
</dbReference>
<dbReference type="InterPro" id="IPR029149">
    <property type="entry name" value="Creatin/AminoP/Spt16_N"/>
</dbReference>
<evidence type="ECO:0000259" key="1">
    <source>
        <dbReference type="Pfam" id="PF00557"/>
    </source>
</evidence>
<gene>
    <name evidence="3" type="ORF">EBO34_05310</name>
</gene>
<organism evidence="3 4">
    <name type="scientific">Alteribacter keqinensis</name>
    <dbReference type="NCBI Taxonomy" id="2483800"/>
    <lineage>
        <taxon>Bacteria</taxon>
        <taxon>Bacillati</taxon>
        <taxon>Bacillota</taxon>
        <taxon>Bacilli</taxon>
        <taxon>Bacillales</taxon>
        <taxon>Bacillaceae</taxon>
        <taxon>Alteribacter</taxon>
    </lineage>
</organism>
<comment type="caution">
    <text evidence="3">The sequence shown here is derived from an EMBL/GenBank/DDBJ whole genome shotgun (WGS) entry which is preliminary data.</text>
</comment>
<proteinExistence type="predicted"/>
<evidence type="ECO:0000313" key="4">
    <source>
        <dbReference type="Proteomes" id="UP000278746"/>
    </source>
</evidence>
<dbReference type="PANTHER" id="PTHR46112">
    <property type="entry name" value="AMINOPEPTIDASE"/>
    <property type="match status" value="1"/>
</dbReference>
<dbReference type="SUPFAM" id="SSF53092">
    <property type="entry name" value="Creatinase/prolidase N-terminal domain"/>
    <property type="match status" value="1"/>
</dbReference>
<dbReference type="InterPro" id="IPR036005">
    <property type="entry name" value="Creatinase/aminopeptidase-like"/>
</dbReference>
<evidence type="ECO:0000313" key="3">
    <source>
        <dbReference type="EMBL" id="RNA69359.1"/>
    </source>
</evidence>